<gene>
    <name evidence="2" type="ORF">UFOPK3339_00638</name>
</gene>
<organism evidence="2">
    <name type="scientific">freshwater metagenome</name>
    <dbReference type="NCBI Taxonomy" id="449393"/>
    <lineage>
        <taxon>unclassified sequences</taxon>
        <taxon>metagenomes</taxon>
        <taxon>ecological metagenomes</taxon>
    </lineage>
</organism>
<dbReference type="AlphaFoldDB" id="A0A6J7D479"/>
<name>A0A6J7D479_9ZZZZ</name>
<reference evidence="2" key="1">
    <citation type="submission" date="2020-05" db="EMBL/GenBank/DDBJ databases">
        <authorList>
            <person name="Chiriac C."/>
            <person name="Salcher M."/>
            <person name="Ghai R."/>
            <person name="Kavagutti S V."/>
        </authorList>
    </citation>
    <scope>NUCLEOTIDE SEQUENCE</scope>
</reference>
<feature type="region of interest" description="Disordered" evidence="1">
    <location>
        <begin position="1"/>
        <end position="39"/>
    </location>
</feature>
<dbReference type="EMBL" id="CAFBLF010000081">
    <property type="protein sequence ID" value="CAB4865782.1"/>
    <property type="molecule type" value="Genomic_DNA"/>
</dbReference>
<evidence type="ECO:0000256" key="1">
    <source>
        <dbReference type="SAM" id="MobiDB-lite"/>
    </source>
</evidence>
<evidence type="ECO:0000313" key="2">
    <source>
        <dbReference type="EMBL" id="CAB4865782.1"/>
    </source>
</evidence>
<proteinExistence type="predicted"/>
<feature type="compositionally biased region" description="Low complexity" evidence="1">
    <location>
        <begin position="1"/>
        <end position="18"/>
    </location>
</feature>
<protein>
    <submittedName>
        <fullName evidence="2">Unannotated protein</fullName>
    </submittedName>
</protein>
<sequence length="265" mass="28154">MLGQTPSFSPATTTTSNSRPTVAAGVQTRTEPDVARGVSESFGTVCPRTRSRKTSADSVGTFSRDVAATPNNAMTASSDSCALTAAGPVRSVAAVHAVSLSLRAQTTHNNSSIWRPATNRSARSVSTIQRTPGAANFTSVSNVPRSMSASSMSSSASRFPPDAISALRRFRRNRRRSSVVNRPNGPRSNSCARLAVIGSRPIPMLTRLRSDHTAGWSRSGEPVVSEKVGIDIELRCVTIDSAIDPLRTTTAMSPYEFPRATASRM</sequence>
<accession>A0A6J7D479</accession>